<evidence type="ECO:0000256" key="7">
    <source>
        <dbReference type="ARBA" id="ARBA00023177"/>
    </source>
</evidence>
<dbReference type="InterPro" id="IPR018047">
    <property type="entry name" value="Ammonium_transpt_CS"/>
</dbReference>
<dbReference type="Pfam" id="PF00909">
    <property type="entry name" value="Ammonium_transp"/>
    <property type="match status" value="1"/>
</dbReference>
<keyword evidence="12" id="KW-1185">Reference proteome</keyword>
<feature type="domain" description="Ammonium transporter AmtB-like" evidence="9">
    <location>
        <begin position="43"/>
        <end position="445"/>
    </location>
</feature>
<evidence type="ECO:0000313" key="10">
    <source>
        <dbReference type="EMBL" id="GBC00836.1"/>
    </source>
</evidence>
<evidence type="ECO:0000256" key="2">
    <source>
        <dbReference type="ARBA" id="ARBA00005887"/>
    </source>
</evidence>
<evidence type="ECO:0000256" key="1">
    <source>
        <dbReference type="ARBA" id="ARBA00004141"/>
    </source>
</evidence>
<feature type="transmembrane region" description="Helical" evidence="8">
    <location>
        <begin position="391"/>
        <end position="415"/>
    </location>
</feature>
<dbReference type="Proteomes" id="UP000247702">
    <property type="component" value="Unassembled WGS sequence"/>
</dbReference>
<dbReference type="InterPro" id="IPR024041">
    <property type="entry name" value="NH4_transpt_AmtB-like_dom"/>
</dbReference>
<evidence type="ECO:0000313" key="12">
    <source>
        <dbReference type="Proteomes" id="UP000247702"/>
    </source>
</evidence>
<comment type="caution">
    <text evidence="10">The sequence shown here is derived from an EMBL/GenBank/DDBJ whole genome shotgun (WGS) entry which is preliminary data.</text>
</comment>
<evidence type="ECO:0000256" key="3">
    <source>
        <dbReference type="ARBA" id="ARBA00022448"/>
    </source>
</evidence>
<reference evidence="11" key="2">
    <citation type="submission" date="2019-10" db="EMBL/GenBank/DDBJ databases">
        <title>Conservation and host-specific expression of non-tandemly repeated heterogenous ribosome RNA gene in arbuscular mycorrhizal fungi.</title>
        <authorList>
            <person name="Maeda T."/>
            <person name="Kobayashi Y."/>
            <person name="Nakagawa T."/>
            <person name="Ezawa T."/>
            <person name="Yamaguchi K."/>
            <person name="Bino T."/>
            <person name="Nishimoto Y."/>
            <person name="Shigenobu S."/>
            <person name="Kawaguchi M."/>
        </authorList>
    </citation>
    <scope>NUCLEOTIDE SEQUENCE</scope>
    <source>
        <strain evidence="11">HR1</strain>
    </source>
</reference>
<feature type="transmembrane region" description="Helical" evidence="8">
    <location>
        <begin position="163"/>
        <end position="182"/>
    </location>
</feature>
<dbReference type="AlphaFoldDB" id="A0A2Z6RE19"/>
<dbReference type="Proteomes" id="UP000615446">
    <property type="component" value="Unassembled WGS sequence"/>
</dbReference>
<organism evidence="10 12">
    <name type="scientific">Rhizophagus clarus</name>
    <dbReference type="NCBI Taxonomy" id="94130"/>
    <lineage>
        <taxon>Eukaryota</taxon>
        <taxon>Fungi</taxon>
        <taxon>Fungi incertae sedis</taxon>
        <taxon>Mucoromycota</taxon>
        <taxon>Glomeromycotina</taxon>
        <taxon>Glomeromycetes</taxon>
        <taxon>Glomerales</taxon>
        <taxon>Glomeraceae</taxon>
        <taxon>Rhizophagus</taxon>
    </lineage>
</organism>
<comment type="subcellular location">
    <subcellularLocation>
        <location evidence="8">Cell membrane</location>
        <topology evidence="8">Multi-pass membrane protein</topology>
    </subcellularLocation>
    <subcellularLocation>
        <location evidence="1">Membrane</location>
        <topology evidence="1">Multi-pass membrane protein</topology>
    </subcellularLocation>
</comment>
<keyword evidence="6 8" id="KW-0472">Membrane</keyword>
<dbReference type="STRING" id="94130.A0A2Z6RE19"/>
<dbReference type="InterPro" id="IPR001905">
    <property type="entry name" value="Ammonium_transpt"/>
</dbReference>
<feature type="transmembrane region" description="Helical" evidence="8">
    <location>
        <begin position="43"/>
        <end position="63"/>
    </location>
</feature>
<evidence type="ECO:0000256" key="6">
    <source>
        <dbReference type="ARBA" id="ARBA00023136"/>
    </source>
</evidence>
<feature type="transmembrane region" description="Helical" evidence="8">
    <location>
        <begin position="132"/>
        <end position="151"/>
    </location>
</feature>
<dbReference type="InterPro" id="IPR029020">
    <property type="entry name" value="Ammonium/urea_transptr"/>
</dbReference>
<evidence type="ECO:0000313" key="11">
    <source>
        <dbReference type="EMBL" id="GES82822.1"/>
    </source>
</evidence>
<comment type="similarity">
    <text evidence="2 8">Belongs to the ammonia transporter channel (TC 1.A.11.2) family.</text>
</comment>
<evidence type="ECO:0000256" key="4">
    <source>
        <dbReference type="ARBA" id="ARBA00022692"/>
    </source>
</evidence>
<dbReference type="GO" id="GO:0008519">
    <property type="term" value="F:ammonium channel activity"/>
    <property type="evidence" value="ECO:0007669"/>
    <property type="project" value="InterPro"/>
</dbReference>
<proteinExistence type="inferred from homology"/>
<feature type="transmembrane region" description="Helical" evidence="8">
    <location>
        <begin position="202"/>
        <end position="218"/>
    </location>
</feature>
<evidence type="ECO:0000259" key="9">
    <source>
        <dbReference type="Pfam" id="PF00909"/>
    </source>
</evidence>
<feature type="transmembrane region" description="Helical" evidence="8">
    <location>
        <begin position="313"/>
        <end position="334"/>
    </location>
</feature>
<gene>
    <name evidence="11" type="ORF">RCL2_001000600</name>
    <name evidence="10" type="ORF">RclHR1_03990013</name>
</gene>
<keyword evidence="7 8" id="KW-0924">Ammonia transport</keyword>
<name>A0A2Z6RE19_9GLOM</name>
<dbReference type="FunFam" id="1.10.3430.10:FF:000003">
    <property type="entry name" value="Ammonium transporter"/>
    <property type="match status" value="1"/>
</dbReference>
<evidence type="ECO:0000256" key="5">
    <source>
        <dbReference type="ARBA" id="ARBA00022989"/>
    </source>
</evidence>
<dbReference type="PANTHER" id="PTHR43029">
    <property type="entry name" value="AMMONIUM TRANSPORTER MEP2"/>
    <property type="match status" value="1"/>
</dbReference>
<feature type="transmembrane region" description="Helical" evidence="8">
    <location>
        <begin position="262"/>
        <end position="283"/>
    </location>
</feature>
<keyword evidence="3 8" id="KW-0813">Transport</keyword>
<dbReference type="PANTHER" id="PTHR43029:SF10">
    <property type="entry name" value="AMMONIUM TRANSPORTER MEP2"/>
    <property type="match status" value="1"/>
</dbReference>
<protein>
    <recommendedName>
        <fullName evidence="8">Ammonium transporter</fullName>
    </recommendedName>
</protein>
<dbReference type="EMBL" id="BLAL01000062">
    <property type="protein sequence ID" value="GES82822.1"/>
    <property type="molecule type" value="Genomic_DNA"/>
</dbReference>
<feature type="transmembrane region" description="Helical" evidence="8">
    <location>
        <begin position="75"/>
        <end position="93"/>
    </location>
</feature>
<dbReference type="OrthoDB" id="534912at2759"/>
<dbReference type="PROSITE" id="PS01219">
    <property type="entry name" value="AMMONIUM_TRANSP"/>
    <property type="match status" value="1"/>
</dbReference>
<feature type="transmembrane region" description="Helical" evidence="8">
    <location>
        <begin position="346"/>
        <end position="371"/>
    </location>
</feature>
<dbReference type="GO" id="GO:0005886">
    <property type="term" value="C:plasma membrane"/>
    <property type="evidence" value="ECO:0007669"/>
    <property type="project" value="UniProtKB-SubCell"/>
</dbReference>
<keyword evidence="5 8" id="KW-1133">Transmembrane helix</keyword>
<reference evidence="10 12" key="1">
    <citation type="submission" date="2017-11" db="EMBL/GenBank/DDBJ databases">
        <title>The genome of Rhizophagus clarus HR1 reveals common genetic basis of auxotrophy among arbuscular mycorrhizal fungi.</title>
        <authorList>
            <person name="Kobayashi Y."/>
        </authorList>
    </citation>
    <scope>NUCLEOTIDE SEQUENCE [LARGE SCALE GENOMIC DNA]</scope>
    <source>
        <strain evidence="10 12">HR1</strain>
    </source>
</reference>
<feature type="transmembrane region" description="Helical" evidence="8">
    <location>
        <begin position="230"/>
        <end position="250"/>
    </location>
</feature>
<keyword evidence="4 8" id="KW-0812">Transmembrane</keyword>
<evidence type="ECO:0000256" key="8">
    <source>
        <dbReference type="RuleBase" id="RU362002"/>
    </source>
</evidence>
<sequence>MSDAAAPAPTPTPNPFDGVNITELIANVSALSSTNNIDQGHTAWILVSTALVFIMIPGVGYFYSGMARSKNALSLIMLSVLSLAVVSVQWWAIGFSLAFGPGTSGYIGNLNHAFFMGVGTEPLNGVTNVPGIVFAMYQCMFAAITPALAIGSAAERGRIFPSIFFIFIWSTIVYDPIAYWTWNVNGWSAKLGGLDFAGGTPVHISSGAAALAYALILGKRTGHGTDEFKPHNIANVVLGAVLLWFGWFGFNGGSALDSTSRAGMACAVTNLAAAVGGLTWCLLDYRLEKKLSALSFCSGAVAGLVAITPGSGYVGTPAAVAFGVVSGILCNLAVKLKHIFDFDDALDVFAVHGVGGIIGNVLTGIFADANIVALDGIVIPGGWINQHWAQLGYQIADSVTGVSYSFVVTYLILFIMDKIPGLSLRADPESEAKGLDETELGELAYYHVDRLVAVNTRTGETKTVKEETIHQQNDTNATIV</sequence>
<accession>A0A2Z6RE19</accession>
<dbReference type="NCBIfam" id="TIGR00836">
    <property type="entry name" value="amt"/>
    <property type="match status" value="1"/>
</dbReference>
<feature type="transmembrane region" description="Helical" evidence="8">
    <location>
        <begin position="290"/>
        <end position="307"/>
    </location>
</feature>
<dbReference type="EMBL" id="BEXD01003323">
    <property type="protein sequence ID" value="GBC00836.1"/>
    <property type="molecule type" value="Genomic_DNA"/>
</dbReference>
<dbReference type="Gene3D" id="1.10.3430.10">
    <property type="entry name" value="Ammonium transporter AmtB like domains"/>
    <property type="match status" value="1"/>
</dbReference>
<dbReference type="SUPFAM" id="SSF111352">
    <property type="entry name" value="Ammonium transporter"/>
    <property type="match status" value="1"/>
</dbReference>